<dbReference type="EMBL" id="JAFNEN010000138">
    <property type="protein sequence ID" value="KAG8192583.1"/>
    <property type="molecule type" value="Genomic_DNA"/>
</dbReference>
<evidence type="ECO:0000313" key="3">
    <source>
        <dbReference type="Proteomes" id="UP000827092"/>
    </source>
</evidence>
<gene>
    <name evidence="2" type="ORF">JTE90_015217</name>
</gene>
<evidence type="ECO:0000313" key="2">
    <source>
        <dbReference type="EMBL" id="KAG8192583.1"/>
    </source>
</evidence>
<name>A0AAV6V9Q1_9ARAC</name>
<comment type="caution">
    <text evidence="2">The sequence shown here is derived from an EMBL/GenBank/DDBJ whole genome shotgun (WGS) entry which is preliminary data.</text>
</comment>
<accession>A0AAV6V9Q1</accession>
<feature type="region of interest" description="Disordered" evidence="1">
    <location>
        <begin position="1"/>
        <end position="58"/>
    </location>
</feature>
<keyword evidence="3" id="KW-1185">Reference proteome</keyword>
<feature type="compositionally biased region" description="Polar residues" evidence="1">
    <location>
        <begin position="1"/>
        <end position="16"/>
    </location>
</feature>
<sequence>MQLSKKLTEPPMTQFQKNRKRGTEIPVLGAGNECSGTAHTSPWKTGFPETRANLDKNRKDNQFHPLKLNFTDEKERFRFIPRVDLV</sequence>
<dbReference type="AlphaFoldDB" id="A0AAV6V9Q1"/>
<proteinExistence type="predicted"/>
<reference evidence="2 3" key="1">
    <citation type="journal article" date="2022" name="Nat. Ecol. Evol.">
        <title>A masculinizing supergene underlies an exaggerated male reproductive morph in a spider.</title>
        <authorList>
            <person name="Hendrickx F."/>
            <person name="De Corte Z."/>
            <person name="Sonet G."/>
            <person name="Van Belleghem S.M."/>
            <person name="Kostlbacher S."/>
            <person name="Vangestel C."/>
        </authorList>
    </citation>
    <scope>NUCLEOTIDE SEQUENCE [LARGE SCALE GENOMIC DNA]</scope>
    <source>
        <strain evidence="2">W744_W776</strain>
    </source>
</reference>
<dbReference type="Proteomes" id="UP000827092">
    <property type="component" value="Unassembled WGS sequence"/>
</dbReference>
<evidence type="ECO:0000256" key="1">
    <source>
        <dbReference type="SAM" id="MobiDB-lite"/>
    </source>
</evidence>
<protein>
    <submittedName>
        <fullName evidence="2">Uncharacterized protein</fullName>
    </submittedName>
</protein>
<organism evidence="2 3">
    <name type="scientific">Oedothorax gibbosus</name>
    <dbReference type="NCBI Taxonomy" id="931172"/>
    <lineage>
        <taxon>Eukaryota</taxon>
        <taxon>Metazoa</taxon>
        <taxon>Ecdysozoa</taxon>
        <taxon>Arthropoda</taxon>
        <taxon>Chelicerata</taxon>
        <taxon>Arachnida</taxon>
        <taxon>Araneae</taxon>
        <taxon>Araneomorphae</taxon>
        <taxon>Entelegynae</taxon>
        <taxon>Araneoidea</taxon>
        <taxon>Linyphiidae</taxon>
        <taxon>Erigoninae</taxon>
        <taxon>Oedothorax</taxon>
    </lineage>
</organism>
<feature type="compositionally biased region" description="Polar residues" evidence="1">
    <location>
        <begin position="34"/>
        <end position="43"/>
    </location>
</feature>